<organism evidence="1 2">
    <name type="scientific">Blastomyces percursus</name>
    <dbReference type="NCBI Taxonomy" id="1658174"/>
    <lineage>
        <taxon>Eukaryota</taxon>
        <taxon>Fungi</taxon>
        <taxon>Dikarya</taxon>
        <taxon>Ascomycota</taxon>
        <taxon>Pezizomycotina</taxon>
        <taxon>Eurotiomycetes</taxon>
        <taxon>Eurotiomycetidae</taxon>
        <taxon>Onygenales</taxon>
        <taxon>Ajellomycetaceae</taxon>
        <taxon>Blastomyces</taxon>
    </lineage>
</organism>
<reference evidence="1 2" key="1">
    <citation type="submission" date="2015-08" db="EMBL/GenBank/DDBJ databases">
        <title>Emmonsia species relationships and genome sequence.</title>
        <authorList>
            <person name="Cuomo C.A."/>
            <person name="Schwartz I.S."/>
            <person name="Kenyon C."/>
            <person name="De Hoog G.S."/>
            <person name="Govender N.P."/>
            <person name="Botha A."/>
            <person name="Moreno L."/>
            <person name="De Vries M."/>
            <person name="Munoz J.F."/>
            <person name="Stielow J.B."/>
        </authorList>
    </citation>
    <scope>NUCLEOTIDE SEQUENCE [LARGE SCALE GENOMIC DNA]</scope>
    <source>
        <strain evidence="1 2">EI222</strain>
    </source>
</reference>
<protein>
    <submittedName>
        <fullName evidence="1">Uncharacterized protein</fullName>
    </submittedName>
</protein>
<evidence type="ECO:0000313" key="1">
    <source>
        <dbReference type="EMBL" id="OJD23225.1"/>
    </source>
</evidence>
<dbReference type="Proteomes" id="UP000242791">
    <property type="component" value="Unassembled WGS sequence"/>
</dbReference>
<dbReference type="AlphaFoldDB" id="A0A1J9Q3U4"/>
<sequence>MSAVAKERERVNNARVCGYYPVTQKASWQINLRQSQGGKDICMGRVAEEAPKFKIRMGIFRAESRFRYLVTSKRGVQKIEDSRRLPQSELLNIRRD</sequence>
<evidence type="ECO:0000313" key="2">
    <source>
        <dbReference type="Proteomes" id="UP000242791"/>
    </source>
</evidence>
<gene>
    <name evidence="1" type="ORF">ACJ73_05421</name>
</gene>
<accession>A0A1J9Q3U4</accession>
<dbReference type="EMBL" id="LGTZ01000846">
    <property type="protein sequence ID" value="OJD23225.1"/>
    <property type="molecule type" value="Genomic_DNA"/>
</dbReference>
<proteinExistence type="predicted"/>
<name>A0A1J9Q3U4_9EURO</name>
<keyword evidence="2" id="KW-1185">Reference proteome</keyword>
<comment type="caution">
    <text evidence="1">The sequence shown here is derived from an EMBL/GenBank/DDBJ whole genome shotgun (WGS) entry which is preliminary data.</text>
</comment>
<dbReference type="VEuPathDB" id="FungiDB:ACJ73_05421"/>